<name>A0ABW5YMF5_9FLAO</name>
<organism evidence="1 2">
    <name type="scientific">Flavobacterium chuncheonense</name>
    <dbReference type="NCBI Taxonomy" id="2026653"/>
    <lineage>
        <taxon>Bacteria</taxon>
        <taxon>Pseudomonadati</taxon>
        <taxon>Bacteroidota</taxon>
        <taxon>Flavobacteriia</taxon>
        <taxon>Flavobacteriales</taxon>
        <taxon>Flavobacteriaceae</taxon>
        <taxon>Flavobacterium</taxon>
    </lineage>
</organism>
<reference evidence="2" key="1">
    <citation type="journal article" date="2019" name="Int. J. Syst. Evol. Microbiol.">
        <title>The Global Catalogue of Microorganisms (GCM) 10K type strain sequencing project: providing services to taxonomists for standard genome sequencing and annotation.</title>
        <authorList>
            <consortium name="The Broad Institute Genomics Platform"/>
            <consortium name="The Broad Institute Genome Sequencing Center for Infectious Disease"/>
            <person name="Wu L."/>
            <person name="Ma J."/>
        </authorList>
    </citation>
    <scope>NUCLEOTIDE SEQUENCE [LARGE SCALE GENOMIC DNA]</scope>
    <source>
        <strain evidence="2">KCTC 22671</strain>
    </source>
</reference>
<dbReference type="Pfam" id="PF25594">
    <property type="entry name" value="GldB_lipo"/>
    <property type="match status" value="1"/>
</dbReference>
<keyword evidence="2" id="KW-1185">Reference proteome</keyword>
<protein>
    <submittedName>
        <fullName evidence="1">Gliding motility lipoprotein GldB</fullName>
    </submittedName>
</protein>
<dbReference type="RefSeq" id="WP_379811385.1">
    <property type="nucleotide sequence ID" value="NZ_JBHUPC010000012.1"/>
</dbReference>
<dbReference type="InterPro" id="IPR019853">
    <property type="entry name" value="GldB-like"/>
</dbReference>
<dbReference type="PROSITE" id="PS51257">
    <property type="entry name" value="PROKAR_LIPOPROTEIN"/>
    <property type="match status" value="1"/>
</dbReference>
<dbReference type="NCBIfam" id="TIGR03514">
    <property type="entry name" value="GldB_lipo"/>
    <property type="match status" value="1"/>
</dbReference>
<proteinExistence type="predicted"/>
<comment type="caution">
    <text evidence="1">The sequence shown here is derived from an EMBL/GenBank/DDBJ whole genome shotgun (WGS) entry which is preliminary data.</text>
</comment>
<evidence type="ECO:0000313" key="2">
    <source>
        <dbReference type="Proteomes" id="UP001597534"/>
    </source>
</evidence>
<sequence length="318" mass="37456">MKKLFLLSLVVLFFSCKKETPEDLAIKEIPVEFKIERFDKMFYESEPEDLTSIKSKYPFFFPEGNEDTVWINKMHNPLLQDLYKEVKIKYTNTSDLEKGLESLFARIQYYFPSYKTPRVITLISEVDTDAKAIYADSIALVSLDCYLGAEHRFYVDFPEYQRVGFNQDQILPDLVTSFSYGKIAPPVNKSLLALMVYYGKELYLKDVLLPDVTDAAKIAYTDNQIQWCKENEFQMWSYFVENNILYEANNKNEFRFINDAPFSKFYLEIDNESPGRVGQWIGWQIVRSYMEHNKVSLDQMLATDAKTIFEQSRYKPRK</sequence>
<accession>A0ABW5YMF5</accession>
<evidence type="ECO:0000313" key="1">
    <source>
        <dbReference type="EMBL" id="MFD2891778.1"/>
    </source>
</evidence>
<gene>
    <name evidence="1" type="primary">gldB</name>
    <name evidence="1" type="ORF">ACFS5J_07115</name>
</gene>
<dbReference type="EMBL" id="JBHUPC010000012">
    <property type="protein sequence ID" value="MFD2891778.1"/>
    <property type="molecule type" value="Genomic_DNA"/>
</dbReference>
<keyword evidence="1" id="KW-0449">Lipoprotein</keyword>
<dbReference type="Proteomes" id="UP001597534">
    <property type="component" value="Unassembled WGS sequence"/>
</dbReference>